<dbReference type="EMBL" id="CP000112">
    <property type="protein sequence ID" value="ABB36848.2"/>
    <property type="molecule type" value="Genomic_DNA"/>
</dbReference>
<evidence type="ECO:0000256" key="1">
    <source>
        <dbReference type="ARBA" id="ARBA00022723"/>
    </source>
</evidence>
<keyword evidence="3" id="KW-0411">Iron-sulfur</keyword>
<dbReference type="Pfam" id="PF04055">
    <property type="entry name" value="Radical_SAM"/>
    <property type="match status" value="1"/>
</dbReference>
<evidence type="ECO:0000313" key="6">
    <source>
        <dbReference type="Proteomes" id="UP000002710"/>
    </source>
</evidence>
<reference evidence="5 6" key="1">
    <citation type="journal article" date="2011" name="J. Bacteriol.">
        <title>Complete genome sequence and updated annotation of Desulfovibrio alaskensis G20.</title>
        <authorList>
            <person name="Hauser L.J."/>
            <person name="Land M.L."/>
            <person name="Brown S.D."/>
            <person name="Larimer F."/>
            <person name="Keller K.L."/>
            <person name="Rapp-Giles B.J."/>
            <person name="Price M.N."/>
            <person name="Lin M."/>
            <person name="Bruce D.C."/>
            <person name="Detter J.C."/>
            <person name="Tapia R."/>
            <person name="Han C.S."/>
            <person name="Goodwin L.A."/>
            <person name="Cheng J.F."/>
            <person name="Pitluck S."/>
            <person name="Copeland A."/>
            <person name="Lucas S."/>
            <person name="Nolan M."/>
            <person name="Lapidus A.L."/>
            <person name="Palumbo A.V."/>
            <person name="Wall J.D."/>
        </authorList>
    </citation>
    <scope>NUCLEOTIDE SEQUENCE [LARGE SCALE GENOMIC DNA]</scope>
    <source>
        <strain evidence="6">ATCC BAA 1058 / DSM 17464 / G20</strain>
    </source>
</reference>
<feature type="domain" description="Radical SAM core" evidence="4">
    <location>
        <begin position="53"/>
        <end position="281"/>
    </location>
</feature>
<dbReference type="PANTHER" id="PTHR43432:SF3">
    <property type="entry name" value="SLR0285 PROTEIN"/>
    <property type="match status" value="1"/>
</dbReference>
<dbReference type="KEGG" id="dde:Dde_0047"/>
<name>Q317M8_OLEA2</name>
<dbReference type="PROSITE" id="PS51918">
    <property type="entry name" value="RADICAL_SAM"/>
    <property type="match status" value="1"/>
</dbReference>
<dbReference type="SFLD" id="SFLDG01084">
    <property type="entry name" value="Uncharacterised_Radical_SAM_Su"/>
    <property type="match status" value="1"/>
</dbReference>
<evidence type="ECO:0000313" key="5">
    <source>
        <dbReference type="EMBL" id="ABB36848.2"/>
    </source>
</evidence>
<organism evidence="5 6">
    <name type="scientific">Oleidesulfovibrio alaskensis (strain ATCC BAA-1058 / DSM 17464 / G20)</name>
    <name type="common">Desulfovibrio alaskensis</name>
    <dbReference type="NCBI Taxonomy" id="207559"/>
    <lineage>
        <taxon>Bacteria</taxon>
        <taxon>Pseudomonadati</taxon>
        <taxon>Thermodesulfobacteriota</taxon>
        <taxon>Desulfovibrionia</taxon>
        <taxon>Desulfovibrionales</taxon>
        <taxon>Desulfovibrionaceae</taxon>
        <taxon>Oleidesulfovibrio</taxon>
    </lineage>
</organism>
<dbReference type="CDD" id="cd01335">
    <property type="entry name" value="Radical_SAM"/>
    <property type="match status" value="1"/>
</dbReference>
<dbReference type="Gene3D" id="3.80.30.30">
    <property type="match status" value="1"/>
</dbReference>
<dbReference type="PANTHER" id="PTHR43432">
    <property type="entry name" value="SLR0285 PROTEIN"/>
    <property type="match status" value="1"/>
</dbReference>
<dbReference type="AlphaFoldDB" id="Q317M8"/>
<proteinExistence type="predicted"/>
<dbReference type="SFLD" id="SFLDS00029">
    <property type="entry name" value="Radical_SAM"/>
    <property type="match status" value="1"/>
</dbReference>
<dbReference type="GO" id="GO:0046872">
    <property type="term" value="F:metal ion binding"/>
    <property type="evidence" value="ECO:0007669"/>
    <property type="project" value="UniProtKB-KW"/>
</dbReference>
<protein>
    <submittedName>
        <fullName evidence="5">Radical SAM domain protein</fullName>
    </submittedName>
</protein>
<dbReference type="HOGENOM" id="CLU_015525_2_0_7"/>
<evidence type="ECO:0000256" key="3">
    <source>
        <dbReference type="ARBA" id="ARBA00023014"/>
    </source>
</evidence>
<dbReference type="InterPro" id="IPR006638">
    <property type="entry name" value="Elp3/MiaA/NifB-like_rSAM"/>
</dbReference>
<dbReference type="Proteomes" id="UP000002710">
    <property type="component" value="Chromosome"/>
</dbReference>
<evidence type="ECO:0000259" key="4">
    <source>
        <dbReference type="PROSITE" id="PS51918"/>
    </source>
</evidence>
<dbReference type="GO" id="GO:0051536">
    <property type="term" value="F:iron-sulfur cluster binding"/>
    <property type="evidence" value="ECO:0007669"/>
    <property type="project" value="UniProtKB-KW"/>
</dbReference>
<keyword evidence="2" id="KW-0408">Iron</keyword>
<keyword evidence="6" id="KW-1185">Reference proteome</keyword>
<dbReference type="SMART" id="SM00729">
    <property type="entry name" value="Elp3"/>
    <property type="match status" value="1"/>
</dbReference>
<dbReference type="GO" id="GO:0003824">
    <property type="term" value="F:catalytic activity"/>
    <property type="evidence" value="ECO:0007669"/>
    <property type="project" value="InterPro"/>
</dbReference>
<gene>
    <name evidence="5" type="ordered locus">Dde_0047</name>
</gene>
<keyword evidence="1" id="KW-0479">Metal-binding</keyword>
<dbReference type="InterPro" id="IPR007197">
    <property type="entry name" value="rSAM"/>
</dbReference>
<sequence length="323" mass="36006">MLLTAPFTQHAHIVRSCVAPPRIAPLRPQVHTDGMEYIAARTILARVKNAPDALFGGHYTMNLYRGCPHGCIYCDTRSNCYGIGRLEHIRAKRHALEILWHEVVSKRARGTVVTGSMHDPYLPQEKEEQLTRSALKLLIRHGFGVHVITKGTLVTRDADLLAQAQRTFGAVSITVTTPDDGLAAAIEPHAPPPSMRFKALAALRAAGVYAGITLMPVLPFITDSPRDITRLVRCAADAGAAYVLFWPGMTLRDACREHYLLRLEHLFPGMARQYRRRYGDRYVCMSPAAAQLNRIVDRCTAACGMERSVRVWQPPRPEQGRLL</sequence>
<evidence type="ECO:0000256" key="2">
    <source>
        <dbReference type="ARBA" id="ARBA00023004"/>
    </source>
</evidence>
<dbReference type="InterPro" id="IPR040086">
    <property type="entry name" value="MJ0683-like"/>
</dbReference>
<dbReference type="eggNOG" id="COG1533">
    <property type="taxonomic scope" value="Bacteria"/>
</dbReference>
<dbReference type="SUPFAM" id="SSF102114">
    <property type="entry name" value="Radical SAM enzymes"/>
    <property type="match status" value="1"/>
</dbReference>
<accession>Q317M8</accession>
<dbReference type="InterPro" id="IPR058240">
    <property type="entry name" value="rSAM_sf"/>
</dbReference>